<sequence>MTPIISSPYFTSKVAAYSQLPSSSDHHSQCEPDPNDVLTDDPLFCYYFRAFLRLYSQLVLLKPVMIQECVADDPWKLLIAVTLLNKTAGKLAIPIFWKILATWATPWALSQANQRELAATIRPLGTQNIRSKRLIALSRAYLRDPPKLPDLRPSKARSSSSPYIFQSRRYPPTHISHLPGTGPYALDSYRIFCTVHDEQSKEEWKAVMPTDKELIRYLKWKWALLERKEWVPGLGVVRPVTLAYLKTLISDLRQEKRYKADG</sequence>
<evidence type="ECO:0000256" key="2">
    <source>
        <dbReference type="ARBA" id="ARBA00023242"/>
    </source>
</evidence>
<dbReference type="Gene3D" id="1.10.340.30">
    <property type="entry name" value="Hypothetical protein, domain 2"/>
    <property type="match status" value="1"/>
</dbReference>
<protein>
    <submittedName>
        <fullName evidence="3">Methyl-CpG-binding domain protein 4</fullName>
    </submittedName>
</protein>
<dbReference type="GO" id="GO:0005634">
    <property type="term" value="C:nucleus"/>
    <property type="evidence" value="ECO:0007669"/>
    <property type="project" value="UniProtKB-SubCell"/>
</dbReference>
<dbReference type="PANTHER" id="PTHR15074">
    <property type="entry name" value="METHYL-CPG-BINDING PROTEIN"/>
    <property type="match status" value="1"/>
</dbReference>
<comment type="caution">
    <text evidence="3">The sequence shown here is derived from an EMBL/GenBank/DDBJ whole genome shotgun (WGS) entry which is preliminary data.</text>
</comment>
<dbReference type="InterPro" id="IPR011257">
    <property type="entry name" value="DNA_glycosylase"/>
</dbReference>
<dbReference type="STRING" id="39966.A0A369K4J1"/>
<accession>A0A369K4J1</accession>
<dbReference type="SUPFAM" id="SSF48150">
    <property type="entry name" value="DNA-glycosylase"/>
    <property type="match status" value="1"/>
</dbReference>
<organism evidence="3 4">
    <name type="scientific">Hypsizygus marmoreus</name>
    <name type="common">White beech mushroom</name>
    <name type="synonym">Agaricus marmoreus</name>
    <dbReference type="NCBI Taxonomy" id="39966"/>
    <lineage>
        <taxon>Eukaryota</taxon>
        <taxon>Fungi</taxon>
        <taxon>Dikarya</taxon>
        <taxon>Basidiomycota</taxon>
        <taxon>Agaricomycotina</taxon>
        <taxon>Agaricomycetes</taxon>
        <taxon>Agaricomycetidae</taxon>
        <taxon>Agaricales</taxon>
        <taxon>Tricholomatineae</taxon>
        <taxon>Lyophyllaceae</taxon>
        <taxon>Hypsizygus</taxon>
    </lineage>
</organism>
<evidence type="ECO:0000313" key="4">
    <source>
        <dbReference type="Proteomes" id="UP000076154"/>
    </source>
</evidence>
<keyword evidence="2" id="KW-0539">Nucleus</keyword>
<proteinExistence type="predicted"/>
<dbReference type="EMBL" id="LUEZ02000010">
    <property type="protein sequence ID" value="RDB29559.1"/>
    <property type="molecule type" value="Genomic_DNA"/>
</dbReference>
<gene>
    <name evidence="3" type="primary">MBD4</name>
    <name evidence="3" type="ORF">Hypma_015390</name>
</gene>
<dbReference type="GO" id="GO:0006281">
    <property type="term" value="P:DNA repair"/>
    <property type="evidence" value="ECO:0007669"/>
    <property type="project" value="InterPro"/>
</dbReference>
<reference evidence="3" key="1">
    <citation type="submission" date="2018-04" db="EMBL/GenBank/DDBJ databases">
        <title>Whole genome sequencing of Hypsizygus marmoreus.</title>
        <authorList>
            <person name="Choi I.-G."/>
            <person name="Min B."/>
            <person name="Kim J.-G."/>
            <person name="Kim S."/>
            <person name="Oh Y.-L."/>
            <person name="Kong W.-S."/>
            <person name="Park H."/>
            <person name="Jeong J."/>
            <person name="Song E.-S."/>
        </authorList>
    </citation>
    <scope>NUCLEOTIDE SEQUENCE [LARGE SCALE GENOMIC DNA]</scope>
    <source>
        <strain evidence="3">51987-8</strain>
    </source>
</reference>
<name>A0A369K4J1_HYPMA</name>
<dbReference type="InterPro" id="IPR045138">
    <property type="entry name" value="MeCP2/MBD4"/>
</dbReference>
<dbReference type="OrthoDB" id="10265068at2759"/>
<dbReference type="InParanoid" id="A0A369K4J1"/>
<evidence type="ECO:0000313" key="3">
    <source>
        <dbReference type="EMBL" id="RDB29559.1"/>
    </source>
</evidence>
<dbReference type="GO" id="GO:0003677">
    <property type="term" value="F:DNA binding"/>
    <property type="evidence" value="ECO:0007669"/>
    <property type="project" value="InterPro"/>
</dbReference>
<dbReference type="AlphaFoldDB" id="A0A369K4J1"/>
<comment type="subcellular location">
    <subcellularLocation>
        <location evidence="1">Nucleus</location>
    </subcellularLocation>
</comment>
<keyword evidence="4" id="KW-1185">Reference proteome</keyword>
<dbReference type="Proteomes" id="UP000076154">
    <property type="component" value="Unassembled WGS sequence"/>
</dbReference>
<dbReference type="GO" id="GO:0003824">
    <property type="term" value="F:catalytic activity"/>
    <property type="evidence" value="ECO:0007669"/>
    <property type="project" value="InterPro"/>
</dbReference>
<evidence type="ECO:0000256" key="1">
    <source>
        <dbReference type="ARBA" id="ARBA00004123"/>
    </source>
</evidence>
<dbReference type="PANTHER" id="PTHR15074:SF0">
    <property type="entry name" value="METHYL-CPG-BINDING DOMAIN PROTEIN 4-LIKE PROTEIN"/>
    <property type="match status" value="1"/>
</dbReference>